<organism evidence="2 3">
    <name type="scientific">Streptomyces populi</name>
    <dbReference type="NCBI Taxonomy" id="2058924"/>
    <lineage>
        <taxon>Bacteria</taxon>
        <taxon>Bacillati</taxon>
        <taxon>Actinomycetota</taxon>
        <taxon>Actinomycetes</taxon>
        <taxon>Kitasatosporales</taxon>
        <taxon>Streptomycetaceae</taxon>
        <taxon>Streptomyces</taxon>
    </lineage>
</organism>
<dbReference type="OrthoDB" id="3212826at2"/>
<dbReference type="CDD" id="cd06587">
    <property type="entry name" value="VOC"/>
    <property type="match status" value="2"/>
</dbReference>
<comment type="caution">
    <text evidence="2">The sequence shown here is derived from an EMBL/GenBank/DDBJ whole genome shotgun (WGS) entry which is preliminary data.</text>
</comment>
<evidence type="ECO:0000313" key="3">
    <source>
        <dbReference type="Proteomes" id="UP000236178"/>
    </source>
</evidence>
<feature type="domain" description="VOC" evidence="1">
    <location>
        <begin position="4"/>
        <end position="118"/>
    </location>
</feature>
<dbReference type="RefSeq" id="WP_103548429.1">
    <property type="nucleotide sequence ID" value="NZ_JBHJSK010000002.1"/>
</dbReference>
<dbReference type="InterPro" id="IPR037523">
    <property type="entry name" value="VOC_core"/>
</dbReference>
<gene>
    <name evidence="2" type="ORF">CW362_06660</name>
</gene>
<keyword evidence="3" id="KW-1185">Reference proteome</keyword>
<reference evidence="2 3" key="1">
    <citation type="submission" date="2017-12" db="EMBL/GenBank/DDBJ databases">
        <title>Streptomyces populusis sp. nov., a novel endophytic actinobacterium isolated from stems of Populus adenopoda Maxim.</title>
        <authorList>
            <person name="Wang Z."/>
        </authorList>
    </citation>
    <scope>NUCLEOTIDE SEQUENCE [LARGE SCALE GENOMIC DNA]</scope>
    <source>
        <strain evidence="2 3">A249</strain>
    </source>
</reference>
<dbReference type="Gene3D" id="3.10.180.10">
    <property type="entry name" value="2,3-Dihydroxybiphenyl 1,2-Dioxygenase, domain 1"/>
    <property type="match status" value="2"/>
</dbReference>
<dbReference type="Pfam" id="PF18029">
    <property type="entry name" value="Glyoxalase_6"/>
    <property type="match status" value="2"/>
</dbReference>
<feature type="domain" description="VOC" evidence="1">
    <location>
        <begin position="125"/>
        <end position="239"/>
    </location>
</feature>
<dbReference type="PROSITE" id="PS51819">
    <property type="entry name" value="VOC"/>
    <property type="match status" value="2"/>
</dbReference>
<dbReference type="InterPro" id="IPR041581">
    <property type="entry name" value="Glyoxalase_6"/>
</dbReference>
<dbReference type="SUPFAM" id="SSF54593">
    <property type="entry name" value="Glyoxalase/Bleomycin resistance protein/Dihydroxybiphenyl dioxygenase"/>
    <property type="match status" value="2"/>
</dbReference>
<name>A0A2I0SUX6_9ACTN</name>
<evidence type="ECO:0000259" key="1">
    <source>
        <dbReference type="PROSITE" id="PS51819"/>
    </source>
</evidence>
<evidence type="ECO:0000313" key="2">
    <source>
        <dbReference type="EMBL" id="PKT73731.1"/>
    </source>
</evidence>
<dbReference type="PANTHER" id="PTHR35908:SF1">
    <property type="entry name" value="CONSERVED PROTEIN"/>
    <property type="match status" value="1"/>
</dbReference>
<dbReference type="AlphaFoldDB" id="A0A2I0SUX6"/>
<dbReference type="PANTHER" id="PTHR35908">
    <property type="entry name" value="HYPOTHETICAL FUSION PROTEIN"/>
    <property type="match status" value="1"/>
</dbReference>
<accession>A0A2I0SUX6</accession>
<proteinExistence type="predicted"/>
<dbReference type="Proteomes" id="UP000236178">
    <property type="component" value="Unassembled WGS sequence"/>
</dbReference>
<sequence>MSSQLFAICFNATRPSELARFWSGVLGWEPADGPDGDAAVLPPDATGFRIRFLPGGEPKTGPNRGHFDLTSASPEDQRQTVARALELGGSHIDVGQLPEEEHVVLADPDGNEFCVIEAGNKFLADTGAIGALACDGTQEVGYFWSEALRWPLVWDQGQETAVQSPNGGTKITWGGPPVAPTTGPNRLYFELALPADADRDAEVDRLVSLGATRTVTGEDHGGRVLLLDPDGNEFSLRRG</sequence>
<dbReference type="EMBL" id="PJOS01000008">
    <property type="protein sequence ID" value="PKT73731.1"/>
    <property type="molecule type" value="Genomic_DNA"/>
</dbReference>
<protein>
    <submittedName>
        <fullName evidence="2">Bleomycin resistance protein</fullName>
    </submittedName>
</protein>
<dbReference type="InterPro" id="IPR029068">
    <property type="entry name" value="Glyas_Bleomycin-R_OHBP_Dase"/>
</dbReference>